<evidence type="ECO:0000313" key="2">
    <source>
        <dbReference type="Proteomes" id="UP000008721"/>
    </source>
</evidence>
<name>E4U283_SULKY</name>
<organism evidence="1 2">
    <name type="scientific">Sulfuricurvum kujiense (strain ATCC BAA-921 / DSM 16994 / JCM 11577 / YK-1)</name>
    <dbReference type="NCBI Taxonomy" id="709032"/>
    <lineage>
        <taxon>Bacteria</taxon>
        <taxon>Pseudomonadati</taxon>
        <taxon>Campylobacterota</taxon>
        <taxon>Epsilonproteobacteria</taxon>
        <taxon>Campylobacterales</taxon>
        <taxon>Sulfurimonadaceae</taxon>
        <taxon>Sulfuricurvum</taxon>
    </lineage>
</organism>
<dbReference type="KEGG" id="sku:Sulku_0867"/>
<keyword evidence="2" id="KW-1185">Reference proteome</keyword>
<gene>
    <name evidence="1" type="ordered locus">Sulku_0867</name>
</gene>
<protein>
    <submittedName>
        <fullName evidence="1">Uncharacterized protein</fullName>
    </submittedName>
</protein>
<dbReference type="STRING" id="709032.Sulku_0867"/>
<dbReference type="Proteomes" id="UP000008721">
    <property type="component" value="Chromosome"/>
</dbReference>
<dbReference type="EMBL" id="CP002355">
    <property type="protein sequence ID" value="ADR33533.1"/>
    <property type="molecule type" value="Genomic_DNA"/>
</dbReference>
<reference evidence="1 2" key="1">
    <citation type="journal article" date="2012" name="Stand. Genomic Sci.">
        <title>Complete genome sequence of the sulfur compounds oxidizing chemolithoautotroph Sulfuricurvum kujiense type strain (YK-1(T)).</title>
        <authorList>
            <person name="Han C."/>
            <person name="Kotsyurbenko O."/>
            <person name="Chertkov O."/>
            <person name="Held B."/>
            <person name="Lapidus A."/>
            <person name="Nolan M."/>
            <person name="Lucas S."/>
            <person name="Hammon N."/>
            <person name="Deshpande S."/>
            <person name="Cheng J.F."/>
            <person name="Tapia R."/>
            <person name="Goodwin L.A."/>
            <person name="Pitluck S."/>
            <person name="Liolios K."/>
            <person name="Pagani I."/>
            <person name="Ivanova N."/>
            <person name="Mavromatis K."/>
            <person name="Mikhailova N."/>
            <person name="Pati A."/>
            <person name="Chen A."/>
            <person name="Palaniappan K."/>
            <person name="Land M."/>
            <person name="Hauser L."/>
            <person name="Chang Y.J."/>
            <person name="Jeffries C.D."/>
            <person name="Brambilla E.M."/>
            <person name="Rohde M."/>
            <person name="Spring S."/>
            <person name="Sikorski J."/>
            <person name="Goker M."/>
            <person name="Woyke T."/>
            <person name="Bristow J."/>
            <person name="Eisen J.A."/>
            <person name="Markowitz V."/>
            <person name="Hugenholtz P."/>
            <person name="Kyrpides N.C."/>
            <person name="Klenk H.P."/>
            <person name="Detter J.C."/>
        </authorList>
    </citation>
    <scope>NUCLEOTIDE SEQUENCE [LARGE SCALE GENOMIC DNA]</scope>
    <source>
        <strain evidence="2">ATCC BAA-921 / DSM 16994 / JCM 11577 / YK-1</strain>
    </source>
</reference>
<dbReference type="AlphaFoldDB" id="E4U283"/>
<evidence type="ECO:0000313" key="1">
    <source>
        <dbReference type="EMBL" id="ADR33533.1"/>
    </source>
</evidence>
<proteinExistence type="predicted"/>
<sequence>MLDAAGWRESKSFILKKDELVKILVKSEGQERLLNFRWTLYTDKGLVVHESFDRIVGQHVLYAGYTNQSFRKVLLSAKRSHKDVPYVTVVFKKFDEGNATAQMDLFLFDKESRIVLDYLTKK</sequence>
<accession>E4U283</accession>
<dbReference type="eggNOG" id="ENOG5032NAM">
    <property type="taxonomic scope" value="Bacteria"/>
</dbReference>
<dbReference type="HOGENOM" id="CLU_134899_2_0_7"/>